<evidence type="ECO:0000313" key="2">
    <source>
        <dbReference type="EMBL" id="GAG24381.1"/>
    </source>
</evidence>
<evidence type="ECO:0008006" key="3">
    <source>
        <dbReference type="Google" id="ProtNLM"/>
    </source>
</evidence>
<dbReference type="Gene3D" id="3.40.1620.10">
    <property type="entry name" value="YefM-like domain"/>
    <property type="match status" value="1"/>
</dbReference>
<name>X0XHF4_9ZZZZ</name>
<gene>
    <name evidence="2" type="ORF">S01H1_59038</name>
</gene>
<protein>
    <recommendedName>
        <fullName evidence="3">Antitoxin</fullName>
    </recommendedName>
</protein>
<reference evidence="2" key="1">
    <citation type="journal article" date="2014" name="Front. Microbiol.">
        <title>High frequency of phylogenetically diverse reductive dehalogenase-homologous genes in deep subseafloor sedimentary metagenomes.</title>
        <authorList>
            <person name="Kawai M."/>
            <person name="Futagami T."/>
            <person name="Toyoda A."/>
            <person name="Takaki Y."/>
            <person name="Nishi S."/>
            <person name="Hori S."/>
            <person name="Arai W."/>
            <person name="Tsubouchi T."/>
            <person name="Morono Y."/>
            <person name="Uchiyama I."/>
            <person name="Ito T."/>
            <person name="Fujiyama A."/>
            <person name="Inagaki F."/>
            <person name="Takami H."/>
        </authorList>
    </citation>
    <scope>NUCLEOTIDE SEQUENCE</scope>
    <source>
        <strain evidence="2">Expedition CK06-06</strain>
    </source>
</reference>
<dbReference type="EMBL" id="BARS01038592">
    <property type="protein sequence ID" value="GAG24381.1"/>
    <property type="molecule type" value="Genomic_DNA"/>
</dbReference>
<comment type="similarity">
    <text evidence="1">Belongs to the phD/YefM antitoxin family.</text>
</comment>
<comment type="caution">
    <text evidence="2">The sequence shown here is derived from an EMBL/GenBank/DDBJ whole genome shotgun (WGS) entry which is preliminary data.</text>
</comment>
<dbReference type="InterPro" id="IPR036165">
    <property type="entry name" value="YefM-like_sf"/>
</dbReference>
<dbReference type="SUPFAM" id="SSF143120">
    <property type="entry name" value="YefM-like"/>
    <property type="match status" value="1"/>
</dbReference>
<dbReference type="AlphaFoldDB" id="X0XHF4"/>
<sequence>MILTATKLRQNLYRILDEILDSGIPVKINRKGEILKIVPEKKKSKFERLEEHSTIIENPESIIDINFDSEWKEKDNL</sequence>
<organism evidence="2">
    <name type="scientific">marine sediment metagenome</name>
    <dbReference type="NCBI Taxonomy" id="412755"/>
    <lineage>
        <taxon>unclassified sequences</taxon>
        <taxon>metagenomes</taxon>
        <taxon>ecological metagenomes</taxon>
    </lineage>
</organism>
<accession>X0XHF4</accession>
<proteinExistence type="inferred from homology"/>
<evidence type="ECO:0000256" key="1">
    <source>
        <dbReference type="ARBA" id="ARBA00009981"/>
    </source>
</evidence>